<dbReference type="InterPro" id="IPR017850">
    <property type="entry name" value="Alkaline_phosphatase_core_sf"/>
</dbReference>
<evidence type="ECO:0000256" key="2">
    <source>
        <dbReference type="ARBA" id="ARBA00022553"/>
    </source>
</evidence>
<evidence type="ECO:0000256" key="1">
    <source>
        <dbReference type="ARBA" id="ARBA00012647"/>
    </source>
</evidence>
<dbReference type="InterPro" id="IPR001952">
    <property type="entry name" value="Alkaline_phosphatase"/>
</dbReference>
<organism evidence="4 5">
    <name type="scientific">Nematostella vectensis</name>
    <name type="common">Starlet sea anemone</name>
    <dbReference type="NCBI Taxonomy" id="45351"/>
    <lineage>
        <taxon>Eukaryota</taxon>
        <taxon>Metazoa</taxon>
        <taxon>Cnidaria</taxon>
        <taxon>Anthozoa</taxon>
        <taxon>Hexacorallia</taxon>
        <taxon>Actiniaria</taxon>
        <taxon>Edwardsiidae</taxon>
        <taxon>Nematostella</taxon>
    </lineage>
</organism>
<feature type="binding site" evidence="3">
    <location>
        <position position="11"/>
    </location>
    <ligand>
        <name>Zn(2+)</name>
        <dbReference type="ChEBI" id="CHEBI:29105"/>
        <label>2</label>
    </ligand>
</feature>
<dbReference type="STRING" id="45351.A7SS15"/>
<dbReference type="PANTHER" id="PTHR11596">
    <property type="entry name" value="ALKALINE PHOSPHATASE"/>
    <property type="match status" value="1"/>
</dbReference>
<feature type="non-terminal residue" evidence="4">
    <location>
        <position position="129"/>
    </location>
</feature>
<dbReference type="EC" id="3.1.3.1" evidence="1"/>
<keyword evidence="2" id="KW-0597">Phosphoprotein</keyword>
<gene>
    <name evidence="4" type="ORF">NEMVEDRAFT_v1g27950</name>
</gene>
<accession>A7SS15</accession>
<keyword evidence="3" id="KW-0862">Zinc</keyword>
<dbReference type="HOGENOM" id="CLU_008539_2_2_1"/>
<dbReference type="KEGG" id="nve:5504721"/>
<dbReference type="InParanoid" id="A7SS15"/>
<feature type="non-terminal residue" evidence="4">
    <location>
        <position position="1"/>
    </location>
</feature>
<protein>
    <recommendedName>
        <fullName evidence="1">alkaline phosphatase</fullName>
        <ecNumber evidence="1">3.1.3.1</ecNumber>
    </recommendedName>
</protein>
<dbReference type="eggNOG" id="KOG4126">
    <property type="taxonomic scope" value="Eukaryota"/>
</dbReference>
<keyword evidence="5" id="KW-1185">Reference proteome</keyword>
<keyword evidence="3" id="KW-0479">Metal-binding</keyword>
<dbReference type="PhylomeDB" id="A7SS15"/>
<feature type="binding site" evidence="3">
    <location>
        <position position="93"/>
    </location>
    <ligand>
        <name>Zn(2+)</name>
        <dbReference type="ChEBI" id="CHEBI:29105"/>
        <label>2</label>
    </ligand>
</feature>
<dbReference type="AlphaFoldDB" id="A7SS15"/>
<evidence type="ECO:0000313" key="5">
    <source>
        <dbReference type="Proteomes" id="UP000001593"/>
    </source>
</evidence>
<evidence type="ECO:0000313" key="4">
    <source>
        <dbReference type="EMBL" id="EDO33501.1"/>
    </source>
</evidence>
<dbReference type="PANTHER" id="PTHR11596:SF5">
    <property type="entry name" value="ALKALINE PHOSPHATASE"/>
    <property type="match status" value="1"/>
</dbReference>
<sequence>TDDTLILTTADHSHTFTISGYPKRGNPIFGLVVDIYNRTVVASSDKLPYTTLGYANGPGGLKVNATRADLTMVDTADKDFKSQALYYQSSEAHGGEDVGIYADGPGAYLMHGVVEQNYIFHVMDHALCL</sequence>
<dbReference type="SUPFAM" id="SSF53649">
    <property type="entry name" value="Alkaline phosphatase-like"/>
    <property type="match status" value="1"/>
</dbReference>
<name>A7SS15_NEMVE</name>
<dbReference type="OMA" id="YCCLAFI"/>
<reference evidence="4 5" key="1">
    <citation type="journal article" date="2007" name="Science">
        <title>Sea anemone genome reveals ancestral eumetazoan gene repertoire and genomic organization.</title>
        <authorList>
            <person name="Putnam N.H."/>
            <person name="Srivastava M."/>
            <person name="Hellsten U."/>
            <person name="Dirks B."/>
            <person name="Chapman J."/>
            <person name="Salamov A."/>
            <person name="Terry A."/>
            <person name="Shapiro H."/>
            <person name="Lindquist E."/>
            <person name="Kapitonov V.V."/>
            <person name="Jurka J."/>
            <person name="Genikhovich G."/>
            <person name="Grigoriev I.V."/>
            <person name="Lucas S.M."/>
            <person name="Steele R.E."/>
            <person name="Finnerty J.R."/>
            <person name="Technau U."/>
            <person name="Martindale M.Q."/>
            <person name="Rokhsar D.S."/>
        </authorList>
    </citation>
    <scope>NUCLEOTIDE SEQUENCE [LARGE SCALE GENOMIC DNA]</scope>
    <source>
        <strain evidence="5">CH2 X CH6</strain>
    </source>
</reference>
<dbReference type="GO" id="GO:0004035">
    <property type="term" value="F:alkaline phosphatase activity"/>
    <property type="evidence" value="ECO:0007669"/>
    <property type="project" value="UniProtKB-EC"/>
</dbReference>
<dbReference type="EMBL" id="DS469770">
    <property type="protein sequence ID" value="EDO33501.1"/>
    <property type="molecule type" value="Genomic_DNA"/>
</dbReference>
<dbReference type="Pfam" id="PF00245">
    <property type="entry name" value="Alk_phosphatase"/>
    <property type="match status" value="1"/>
</dbReference>
<dbReference type="Gene3D" id="3.40.720.10">
    <property type="entry name" value="Alkaline Phosphatase, subunit A"/>
    <property type="match status" value="1"/>
</dbReference>
<evidence type="ECO:0000256" key="3">
    <source>
        <dbReference type="PIRSR" id="PIRSR601952-2"/>
    </source>
</evidence>
<proteinExistence type="predicted"/>
<dbReference type="OrthoDB" id="5818554at2759"/>
<dbReference type="GO" id="GO:0046872">
    <property type="term" value="F:metal ion binding"/>
    <property type="evidence" value="ECO:0007669"/>
    <property type="project" value="UniProtKB-KW"/>
</dbReference>
<feature type="binding site" evidence="3">
    <location>
        <position position="12"/>
    </location>
    <ligand>
        <name>Zn(2+)</name>
        <dbReference type="ChEBI" id="CHEBI:29105"/>
        <label>2</label>
    </ligand>
</feature>
<dbReference type="Proteomes" id="UP000001593">
    <property type="component" value="Unassembled WGS sequence"/>
</dbReference>
<comment type="cofactor">
    <cofactor evidence="3">
        <name>Zn(2+)</name>
        <dbReference type="ChEBI" id="CHEBI:29105"/>
    </cofactor>
    <text evidence="3">Binds 2 Zn(2+) ions.</text>
</comment>